<name>A0ABR1AXL0_POLSC</name>
<comment type="caution">
    <text evidence="1">The sequence shown here is derived from an EMBL/GenBank/DDBJ whole genome shotgun (WGS) entry which is preliminary data.</text>
</comment>
<organism evidence="1 2">
    <name type="scientific">Polyplax serrata</name>
    <name type="common">Common mouse louse</name>
    <dbReference type="NCBI Taxonomy" id="468196"/>
    <lineage>
        <taxon>Eukaryota</taxon>
        <taxon>Metazoa</taxon>
        <taxon>Ecdysozoa</taxon>
        <taxon>Arthropoda</taxon>
        <taxon>Hexapoda</taxon>
        <taxon>Insecta</taxon>
        <taxon>Pterygota</taxon>
        <taxon>Neoptera</taxon>
        <taxon>Paraneoptera</taxon>
        <taxon>Psocodea</taxon>
        <taxon>Troctomorpha</taxon>
        <taxon>Phthiraptera</taxon>
        <taxon>Anoplura</taxon>
        <taxon>Polyplacidae</taxon>
        <taxon>Polyplax</taxon>
    </lineage>
</organism>
<dbReference type="Proteomes" id="UP001359485">
    <property type="component" value="Unassembled WGS sequence"/>
</dbReference>
<gene>
    <name evidence="1" type="ORF">RUM44_003076</name>
</gene>
<reference evidence="1 2" key="1">
    <citation type="submission" date="2023-09" db="EMBL/GenBank/DDBJ databases">
        <title>Genomes of two closely related lineages of the louse Polyplax serrata with different host specificities.</title>
        <authorList>
            <person name="Martinu J."/>
            <person name="Tarabai H."/>
            <person name="Stefka J."/>
            <person name="Hypsa V."/>
        </authorList>
    </citation>
    <scope>NUCLEOTIDE SEQUENCE [LARGE SCALE GENOMIC DNA]</scope>
    <source>
        <strain evidence="1">98ZLc_SE</strain>
    </source>
</reference>
<accession>A0ABR1AXL0</accession>
<keyword evidence="2" id="KW-1185">Reference proteome</keyword>
<evidence type="ECO:0000313" key="2">
    <source>
        <dbReference type="Proteomes" id="UP001359485"/>
    </source>
</evidence>
<protein>
    <submittedName>
        <fullName evidence="1">Uncharacterized protein</fullName>
    </submittedName>
</protein>
<sequence>MVMTNCTGGLREAETFQIWSNGGGEIDKNQITGNGVYERKNRMDASPETGPSSGTLALQVSSGQALWRGPSNCASCVKVPRPLMASRTCLVPDYPANYNFVSATEKKKGSYLDIK</sequence>
<dbReference type="EMBL" id="JAWJWF010000007">
    <property type="protein sequence ID" value="KAK6630906.1"/>
    <property type="molecule type" value="Genomic_DNA"/>
</dbReference>
<proteinExistence type="predicted"/>
<evidence type="ECO:0000313" key="1">
    <source>
        <dbReference type="EMBL" id="KAK6630906.1"/>
    </source>
</evidence>